<dbReference type="EMBL" id="JANBPU010000148">
    <property type="protein sequence ID" value="KAJ1915382.1"/>
    <property type="molecule type" value="Genomic_DNA"/>
</dbReference>
<evidence type="ECO:0000256" key="4">
    <source>
        <dbReference type="ARBA" id="ARBA00022741"/>
    </source>
</evidence>
<dbReference type="GO" id="GO:0005524">
    <property type="term" value="F:ATP binding"/>
    <property type="evidence" value="ECO:0007669"/>
    <property type="project" value="UniProtKB-KW"/>
</dbReference>
<dbReference type="Gene3D" id="3.40.50.300">
    <property type="entry name" value="P-loop containing nucleotide triphosphate hydrolases"/>
    <property type="match status" value="1"/>
</dbReference>
<dbReference type="Proteomes" id="UP001150538">
    <property type="component" value="Unassembled WGS sequence"/>
</dbReference>
<dbReference type="Pfam" id="PF00005">
    <property type="entry name" value="ABC_tran"/>
    <property type="match status" value="1"/>
</dbReference>
<proteinExistence type="inferred from homology"/>
<evidence type="ECO:0000256" key="10">
    <source>
        <dbReference type="SAM" id="Phobius"/>
    </source>
</evidence>
<keyword evidence="3 10" id="KW-0812">Transmembrane</keyword>
<feature type="compositionally biased region" description="Polar residues" evidence="9">
    <location>
        <begin position="1"/>
        <end position="16"/>
    </location>
</feature>
<feature type="compositionally biased region" description="Low complexity" evidence="9">
    <location>
        <begin position="42"/>
        <end position="59"/>
    </location>
</feature>
<dbReference type="GO" id="GO:0140359">
    <property type="term" value="F:ABC-type transporter activity"/>
    <property type="evidence" value="ECO:0007669"/>
    <property type="project" value="InterPro"/>
</dbReference>
<dbReference type="InterPro" id="IPR036640">
    <property type="entry name" value="ABC1_TM_sf"/>
</dbReference>
<dbReference type="GO" id="GO:0005774">
    <property type="term" value="C:vacuolar membrane"/>
    <property type="evidence" value="ECO:0007669"/>
    <property type="project" value="TreeGrafter"/>
</dbReference>
<feature type="transmembrane region" description="Helical" evidence="10">
    <location>
        <begin position="453"/>
        <end position="473"/>
    </location>
</feature>
<dbReference type="OrthoDB" id="6500128at2759"/>
<dbReference type="Pfam" id="PF00664">
    <property type="entry name" value="ABC_membrane"/>
    <property type="match status" value="1"/>
</dbReference>
<feature type="region of interest" description="Disordered" evidence="9">
    <location>
        <begin position="170"/>
        <end position="228"/>
    </location>
</feature>
<sequence length="1112" mass="122587">MGNSRRNSANTLQSLPSRYGSKATKKTRPLSALHPAVTSAAAAAAAAATTGKPEEAGAAPAVPTDSGDKMRTKPANATITAMTDSQALSSCHHTCGSPFPSSETTTLLRNSSSKRRGRHQHRSNSGSLASRYSHNKKSHGNSSYDNEMATITPTTSGEALVQTALATATTTLPLLPAKPDEDDGDGRAKKNNDSDNDSGIQSSTASTPSHKNFAQQNGGSVSIPVVSSVPPPGAAGDYSTFFSPNRNSYYDQEGNALRSGRKKQQLYHHSDHLYKGIRNIQQRLSKLLPFMWPTGQARLQLSFVGIIGLLACGRVVNVLVPLQLKRMVDALAVSSNISSPPVVTFEWMCIQIAIFVVLKLLQGSAGLIATAQNFMWIPVGQNTTKKISVDMFDHLHNLSFRFHINRKTGEILRVQDRGVASVVSILSSILFNIIPTFVDILLASYFFTIAFDLYFGLIVLVTMVSYITLTVKLTDWRTRYRRLANQLDNEMEARAVDSLLNFETVKYYNAEKFEGDEYAEAVDKYQEAEWKSTSTMNVLNVVQTFIIQVGLALGALLCAKRVLDGSLTLGDFTMYLNYIAQLYGPLNWFGTYYRVIQKNFIDMEKMFELFEEPIDIKDPTNPRPLCLDRGKIEFDKVSFSYDGVRPTLSNISFTIPPGATVALVGPSGSGKSTILRLLFRFYDVQMGSIRIDDQDIRDVPQREVRKAIGVVPQDTVLFNDTIRYNVAYGKAGDERGVFMDDVIRASLAAQIHDRILSFPDGYESKVGERGLRLSGGEKQRVAIARTILKDPAIVCLDEATSALDTHTERNIQASLREMTADRTTLIIAHRLSTVIHADMILVLKDGQIIERGTHNELLSNPESTYHDMWMKQLKDESSGVNGEPIFDTGMAAKNHHRDDDGCSSGGVNMRSPASPAPDIEPGQAIAHLSKTTRDDSKRQKLQQQQPMHEVDSAVFCSQYGQQDYGSMNNTDDDNNNNNNEFHWYFGRRDRKQTAPPPPPSLESHSATNDHNNSRNFLQPSPMRMAAQPFAIPTSATDSFFSGTTPHATTMREFTMMGSVPFGSVRDMSLEQVIDSHTRSRNPSADHSSKNPLIISSQSAINKNDGSCNNNNN</sequence>
<reference evidence="13" key="1">
    <citation type="submission" date="2022-07" db="EMBL/GenBank/DDBJ databases">
        <title>Phylogenomic reconstructions and comparative analyses of Kickxellomycotina fungi.</title>
        <authorList>
            <person name="Reynolds N.K."/>
            <person name="Stajich J.E."/>
            <person name="Barry K."/>
            <person name="Grigoriev I.V."/>
            <person name="Crous P."/>
            <person name="Smith M.E."/>
        </authorList>
    </citation>
    <scope>NUCLEOTIDE SEQUENCE</scope>
    <source>
        <strain evidence="13">NBRC 100468</strain>
    </source>
</reference>
<feature type="compositionally biased region" description="Low complexity" evidence="9">
    <location>
        <begin position="218"/>
        <end position="228"/>
    </location>
</feature>
<protein>
    <submittedName>
        <fullName evidence="13">ATP-binding cassette-type vacuolar membrane transporter Hmt1</fullName>
    </submittedName>
</protein>
<comment type="subcellular location">
    <subcellularLocation>
        <location evidence="1">Membrane</location>
        <topology evidence="1">Multi-pass membrane protein</topology>
    </subcellularLocation>
</comment>
<dbReference type="InterPro" id="IPR027417">
    <property type="entry name" value="P-loop_NTPase"/>
</dbReference>
<feature type="compositionally biased region" description="Basic residues" evidence="9">
    <location>
        <begin position="112"/>
        <end position="122"/>
    </location>
</feature>
<comment type="similarity">
    <text evidence="8">Belongs to the ABC transporter superfamily. ABCB family. Heavy Metal importer (TC 3.A.1.210) subfamily.</text>
</comment>
<feature type="region of interest" description="Disordered" evidence="9">
    <location>
        <begin position="1074"/>
        <end position="1112"/>
    </location>
</feature>
<evidence type="ECO:0000259" key="12">
    <source>
        <dbReference type="PROSITE" id="PS50929"/>
    </source>
</evidence>
<evidence type="ECO:0000256" key="5">
    <source>
        <dbReference type="ARBA" id="ARBA00022840"/>
    </source>
</evidence>
<evidence type="ECO:0000256" key="1">
    <source>
        <dbReference type="ARBA" id="ARBA00004141"/>
    </source>
</evidence>
<evidence type="ECO:0000256" key="2">
    <source>
        <dbReference type="ARBA" id="ARBA00022448"/>
    </source>
</evidence>
<feature type="compositionally biased region" description="Polar residues" evidence="9">
    <location>
        <begin position="1080"/>
        <end position="1100"/>
    </location>
</feature>
<keyword evidence="6 10" id="KW-1133">Transmembrane helix</keyword>
<feature type="region of interest" description="Disordered" evidence="9">
    <location>
        <begin position="890"/>
        <end position="1019"/>
    </location>
</feature>
<dbReference type="AlphaFoldDB" id="A0A9W8DS04"/>
<dbReference type="InterPro" id="IPR017871">
    <property type="entry name" value="ABC_transporter-like_CS"/>
</dbReference>
<name>A0A9W8DS04_9FUNG</name>
<feature type="region of interest" description="Disordered" evidence="9">
    <location>
        <begin position="91"/>
        <end position="149"/>
    </location>
</feature>
<feature type="compositionally biased region" description="Polar residues" evidence="9">
    <location>
        <begin position="197"/>
        <end position="217"/>
    </location>
</feature>
<evidence type="ECO:0000256" key="6">
    <source>
        <dbReference type="ARBA" id="ARBA00022989"/>
    </source>
</evidence>
<dbReference type="Gene3D" id="1.20.1560.10">
    <property type="entry name" value="ABC transporter type 1, transmembrane domain"/>
    <property type="match status" value="1"/>
</dbReference>
<keyword evidence="2" id="KW-0813">Transport</keyword>
<feature type="compositionally biased region" description="Polar residues" evidence="9">
    <location>
        <begin position="99"/>
        <end position="111"/>
    </location>
</feature>
<feature type="transmembrane region" description="Helical" evidence="10">
    <location>
        <begin position="422"/>
        <end position="447"/>
    </location>
</feature>
<dbReference type="PROSITE" id="PS00211">
    <property type="entry name" value="ABC_TRANSPORTER_1"/>
    <property type="match status" value="1"/>
</dbReference>
<comment type="caution">
    <text evidence="13">The sequence shown here is derived from an EMBL/GenBank/DDBJ whole genome shotgun (WGS) entry which is preliminary data.</text>
</comment>
<dbReference type="SUPFAM" id="SSF52540">
    <property type="entry name" value="P-loop containing nucleoside triphosphate hydrolases"/>
    <property type="match status" value="1"/>
</dbReference>
<evidence type="ECO:0000256" key="3">
    <source>
        <dbReference type="ARBA" id="ARBA00022692"/>
    </source>
</evidence>
<feature type="compositionally biased region" description="Polar residues" evidence="9">
    <location>
        <begin position="140"/>
        <end position="149"/>
    </location>
</feature>
<dbReference type="PANTHER" id="PTHR24221">
    <property type="entry name" value="ATP-BINDING CASSETTE SUB-FAMILY B"/>
    <property type="match status" value="1"/>
</dbReference>
<keyword evidence="14" id="KW-1185">Reference proteome</keyword>
<feature type="region of interest" description="Disordered" evidence="9">
    <location>
        <begin position="1"/>
        <end position="29"/>
    </location>
</feature>
<feature type="compositionally biased region" description="Polar residues" evidence="9">
    <location>
        <begin position="1002"/>
        <end position="1018"/>
    </location>
</feature>
<dbReference type="FunFam" id="3.40.50.300:FF:000186">
    <property type="entry name" value="ATP-binding cassette sub-family B member 7, mitochondrial"/>
    <property type="match status" value="1"/>
</dbReference>
<dbReference type="InterPro" id="IPR011527">
    <property type="entry name" value="ABC1_TM_dom"/>
</dbReference>
<dbReference type="SUPFAM" id="SSF90123">
    <property type="entry name" value="ABC transporter transmembrane region"/>
    <property type="match status" value="1"/>
</dbReference>
<keyword evidence="7 10" id="KW-0472">Membrane</keyword>
<dbReference type="PROSITE" id="PS50929">
    <property type="entry name" value="ABC_TM1F"/>
    <property type="match status" value="1"/>
</dbReference>
<dbReference type="CDD" id="cd18581">
    <property type="entry name" value="ABC_6TM_ABCB6"/>
    <property type="match status" value="1"/>
</dbReference>
<feature type="transmembrane region" description="Helical" evidence="10">
    <location>
        <begin position="538"/>
        <end position="557"/>
    </location>
</feature>
<evidence type="ECO:0000313" key="13">
    <source>
        <dbReference type="EMBL" id="KAJ1915382.1"/>
    </source>
</evidence>
<feature type="domain" description="ABC transporter" evidence="11">
    <location>
        <begin position="632"/>
        <end position="870"/>
    </location>
</feature>
<evidence type="ECO:0000313" key="14">
    <source>
        <dbReference type="Proteomes" id="UP001150538"/>
    </source>
</evidence>
<dbReference type="CDD" id="cd03253">
    <property type="entry name" value="ABCC_ATM1_transporter"/>
    <property type="match status" value="1"/>
</dbReference>
<evidence type="ECO:0000256" key="9">
    <source>
        <dbReference type="SAM" id="MobiDB-lite"/>
    </source>
</evidence>
<feature type="compositionally biased region" description="Polar residues" evidence="9">
    <location>
        <begin position="123"/>
        <end position="132"/>
    </location>
</feature>
<feature type="compositionally biased region" description="Polar residues" evidence="9">
    <location>
        <begin position="958"/>
        <end position="967"/>
    </location>
</feature>
<evidence type="ECO:0000256" key="8">
    <source>
        <dbReference type="ARBA" id="ARBA00024363"/>
    </source>
</evidence>
<feature type="region of interest" description="Disordered" evidence="9">
    <location>
        <begin position="42"/>
        <end position="72"/>
    </location>
</feature>
<keyword evidence="4" id="KW-0547">Nucleotide-binding</keyword>
<evidence type="ECO:0000256" key="7">
    <source>
        <dbReference type="ARBA" id="ARBA00023136"/>
    </source>
</evidence>
<accession>A0A9W8DS04</accession>
<dbReference type="SMART" id="SM00382">
    <property type="entry name" value="AAA"/>
    <property type="match status" value="1"/>
</dbReference>
<dbReference type="GO" id="GO:0016887">
    <property type="term" value="F:ATP hydrolysis activity"/>
    <property type="evidence" value="ECO:0007669"/>
    <property type="project" value="InterPro"/>
</dbReference>
<feature type="transmembrane region" description="Helical" evidence="10">
    <location>
        <begin position="342"/>
        <end position="361"/>
    </location>
</feature>
<evidence type="ECO:0000259" key="11">
    <source>
        <dbReference type="PROSITE" id="PS50893"/>
    </source>
</evidence>
<dbReference type="InterPro" id="IPR003439">
    <property type="entry name" value="ABC_transporter-like_ATP-bd"/>
</dbReference>
<feature type="compositionally biased region" description="Low complexity" evidence="9">
    <location>
        <begin position="1101"/>
        <end position="1112"/>
    </location>
</feature>
<feature type="domain" description="ABC transmembrane type-1" evidence="12">
    <location>
        <begin position="304"/>
        <end position="598"/>
    </location>
</feature>
<feature type="transmembrane region" description="Helical" evidence="10">
    <location>
        <begin position="301"/>
        <end position="322"/>
    </location>
</feature>
<organism evidence="13 14">
    <name type="scientific">Mycoemilia scoparia</name>
    <dbReference type="NCBI Taxonomy" id="417184"/>
    <lineage>
        <taxon>Eukaryota</taxon>
        <taxon>Fungi</taxon>
        <taxon>Fungi incertae sedis</taxon>
        <taxon>Zoopagomycota</taxon>
        <taxon>Kickxellomycotina</taxon>
        <taxon>Kickxellomycetes</taxon>
        <taxon>Kickxellales</taxon>
        <taxon>Kickxellaceae</taxon>
        <taxon>Mycoemilia</taxon>
    </lineage>
</organism>
<dbReference type="InterPro" id="IPR039421">
    <property type="entry name" value="Type_1_exporter"/>
</dbReference>
<keyword evidence="5 13" id="KW-0067">ATP-binding</keyword>
<dbReference type="PANTHER" id="PTHR24221:SF654">
    <property type="entry name" value="ATP-BINDING CASSETTE SUB-FAMILY B MEMBER 6"/>
    <property type="match status" value="1"/>
</dbReference>
<dbReference type="InterPro" id="IPR003593">
    <property type="entry name" value="AAA+_ATPase"/>
</dbReference>
<dbReference type="PROSITE" id="PS50893">
    <property type="entry name" value="ABC_TRANSPORTER_2"/>
    <property type="match status" value="1"/>
</dbReference>
<gene>
    <name evidence="13" type="primary">hmt1</name>
    <name evidence="13" type="ORF">H4219_004347</name>
</gene>